<evidence type="ECO:0000313" key="1">
    <source>
        <dbReference type="EMBL" id="OJJ65533.1"/>
    </source>
</evidence>
<dbReference type="RefSeq" id="XP_067472784.1">
    <property type="nucleotide sequence ID" value="XM_067623391.1"/>
</dbReference>
<protein>
    <submittedName>
        <fullName evidence="1">Uncharacterized protein</fullName>
    </submittedName>
</protein>
<dbReference type="OrthoDB" id="2532955at2759"/>
<evidence type="ECO:0000313" key="2">
    <source>
        <dbReference type="Proteomes" id="UP000184499"/>
    </source>
</evidence>
<organism evidence="1 2">
    <name type="scientific">Aspergillus brasiliensis (strain CBS 101740 / IMI 381727 / IBT 21946)</name>
    <dbReference type="NCBI Taxonomy" id="767769"/>
    <lineage>
        <taxon>Eukaryota</taxon>
        <taxon>Fungi</taxon>
        <taxon>Dikarya</taxon>
        <taxon>Ascomycota</taxon>
        <taxon>Pezizomycotina</taxon>
        <taxon>Eurotiomycetes</taxon>
        <taxon>Eurotiomycetidae</taxon>
        <taxon>Eurotiales</taxon>
        <taxon>Aspergillaceae</taxon>
        <taxon>Aspergillus</taxon>
        <taxon>Aspergillus subgen. Circumdati</taxon>
    </lineage>
</organism>
<sequence>MVKYAIHNVRHPPKMQYQTDLGSAVVRFYHPVFPTKLMMVTLREVNVGKGWSTRCIESLQGDKLMTSRDLLYVGSTNNNGGVVRITHFSIEGVKLRTSWRPAPEPKPIDLTKPETDSHPDWISYHCAFYSDGFRRGHSYAKTMIPRTPRSEDIFIEQWIEPGFDCHPQLSLVRKGRSTRLESARE</sequence>
<reference evidence="2" key="1">
    <citation type="journal article" date="2017" name="Genome Biol.">
        <title>Comparative genomics reveals high biological diversity and specific adaptations in the industrially and medically important fungal genus Aspergillus.</title>
        <authorList>
            <person name="de Vries R.P."/>
            <person name="Riley R."/>
            <person name="Wiebenga A."/>
            <person name="Aguilar-Osorio G."/>
            <person name="Amillis S."/>
            <person name="Uchima C.A."/>
            <person name="Anderluh G."/>
            <person name="Asadollahi M."/>
            <person name="Askin M."/>
            <person name="Barry K."/>
            <person name="Battaglia E."/>
            <person name="Bayram O."/>
            <person name="Benocci T."/>
            <person name="Braus-Stromeyer S.A."/>
            <person name="Caldana C."/>
            <person name="Canovas D."/>
            <person name="Cerqueira G.C."/>
            <person name="Chen F."/>
            <person name="Chen W."/>
            <person name="Choi C."/>
            <person name="Clum A."/>
            <person name="Dos Santos R.A."/>
            <person name="Damasio A.R."/>
            <person name="Diallinas G."/>
            <person name="Emri T."/>
            <person name="Fekete E."/>
            <person name="Flipphi M."/>
            <person name="Freyberg S."/>
            <person name="Gallo A."/>
            <person name="Gournas C."/>
            <person name="Habgood R."/>
            <person name="Hainaut M."/>
            <person name="Harispe M.L."/>
            <person name="Henrissat B."/>
            <person name="Hilden K.S."/>
            <person name="Hope R."/>
            <person name="Hossain A."/>
            <person name="Karabika E."/>
            <person name="Karaffa L."/>
            <person name="Karanyi Z."/>
            <person name="Krasevec N."/>
            <person name="Kuo A."/>
            <person name="Kusch H."/>
            <person name="LaButti K."/>
            <person name="Lagendijk E.L."/>
            <person name="Lapidus A."/>
            <person name="Levasseur A."/>
            <person name="Lindquist E."/>
            <person name="Lipzen A."/>
            <person name="Logrieco A.F."/>
            <person name="MacCabe A."/>
            <person name="Maekelae M.R."/>
            <person name="Malavazi I."/>
            <person name="Melin P."/>
            <person name="Meyer V."/>
            <person name="Mielnichuk N."/>
            <person name="Miskei M."/>
            <person name="Molnar A.P."/>
            <person name="Mule G."/>
            <person name="Ngan C.Y."/>
            <person name="Orejas M."/>
            <person name="Orosz E."/>
            <person name="Ouedraogo J.P."/>
            <person name="Overkamp K.M."/>
            <person name="Park H.-S."/>
            <person name="Perrone G."/>
            <person name="Piumi F."/>
            <person name="Punt P.J."/>
            <person name="Ram A.F."/>
            <person name="Ramon A."/>
            <person name="Rauscher S."/>
            <person name="Record E."/>
            <person name="Riano-Pachon D.M."/>
            <person name="Robert V."/>
            <person name="Roehrig J."/>
            <person name="Ruller R."/>
            <person name="Salamov A."/>
            <person name="Salih N.S."/>
            <person name="Samson R.A."/>
            <person name="Sandor E."/>
            <person name="Sanguinetti M."/>
            <person name="Schuetze T."/>
            <person name="Sepcic K."/>
            <person name="Shelest E."/>
            <person name="Sherlock G."/>
            <person name="Sophianopoulou V."/>
            <person name="Squina F.M."/>
            <person name="Sun H."/>
            <person name="Susca A."/>
            <person name="Todd R.B."/>
            <person name="Tsang A."/>
            <person name="Unkles S.E."/>
            <person name="van de Wiele N."/>
            <person name="van Rossen-Uffink D."/>
            <person name="Oliveira J.V."/>
            <person name="Vesth T.C."/>
            <person name="Visser J."/>
            <person name="Yu J.-H."/>
            <person name="Zhou M."/>
            <person name="Andersen M.R."/>
            <person name="Archer D.B."/>
            <person name="Baker S.E."/>
            <person name="Benoit I."/>
            <person name="Brakhage A.A."/>
            <person name="Braus G.H."/>
            <person name="Fischer R."/>
            <person name="Frisvad J.C."/>
            <person name="Goldman G.H."/>
            <person name="Houbraken J."/>
            <person name="Oakley B."/>
            <person name="Pocsi I."/>
            <person name="Scazzocchio C."/>
            <person name="Seiboth B."/>
            <person name="vanKuyk P.A."/>
            <person name="Wortman J."/>
            <person name="Dyer P.S."/>
            <person name="Grigoriev I.V."/>
        </authorList>
    </citation>
    <scope>NUCLEOTIDE SEQUENCE [LARGE SCALE GENOMIC DNA]</scope>
    <source>
        <strain evidence="2">CBS 101740 / IMI 381727 / IBT 21946</strain>
    </source>
</reference>
<proteinExistence type="predicted"/>
<dbReference type="AlphaFoldDB" id="A0A1L9U1W2"/>
<accession>A0A1L9U1W2</accession>
<name>A0A1L9U1W2_ASPBC</name>
<dbReference type="STRING" id="767769.A0A1L9U1W2"/>
<keyword evidence="2" id="KW-1185">Reference proteome</keyword>
<dbReference type="Proteomes" id="UP000184499">
    <property type="component" value="Unassembled WGS sequence"/>
</dbReference>
<dbReference type="VEuPathDB" id="FungiDB:ASPBRDRAFT_35845"/>
<dbReference type="GeneID" id="93575879"/>
<dbReference type="EMBL" id="KV878725">
    <property type="protein sequence ID" value="OJJ65533.1"/>
    <property type="molecule type" value="Genomic_DNA"/>
</dbReference>
<gene>
    <name evidence="1" type="ORF">ASPBRDRAFT_35845</name>
</gene>